<keyword evidence="2" id="KW-0560">Oxidoreductase</keyword>
<evidence type="ECO:0000256" key="3">
    <source>
        <dbReference type="ARBA" id="ARBA00023027"/>
    </source>
</evidence>
<dbReference type="PANTHER" id="PTHR43866">
    <property type="entry name" value="MALONATE-SEMIALDEHYDE DEHYDROGENASE"/>
    <property type="match status" value="1"/>
</dbReference>
<protein>
    <recommendedName>
        <fullName evidence="1">methylmalonate-semialdehyde dehydrogenase (CoA acylating)</fullName>
        <ecNumber evidence="1">1.2.1.27</ecNumber>
    </recommendedName>
</protein>
<dbReference type="AlphaFoldDB" id="A0A3N5A6T7"/>
<reference evidence="5 6" key="1">
    <citation type="submission" date="2018-11" db="EMBL/GenBank/DDBJ databases">
        <title>Sequencing the genomes of 1000 actinobacteria strains.</title>
        <authorList>
            <person name="Klenk H.-P."/>
        </authorList>
    </citation>
    <scope>NUCLEOTIDE SEQUENCE [LARGE SCALE GENOMIC DNA]</scope>
    <source>
        <strain evidence="5 6">DSM 14418</strain>
    </source>
</reference>
<dbReference type="GO" id="GO:0006574">
    <property type="term" value="P:L-valine catabolic process"/>
    <property type="evidence" value="ECO:0007669"/>
    <property type="project" value="TreeGrafter"/>
</dbReference>
<comment type="caution">
    <text evidence="5">The sequence shown here is derived from an EMBL/GenBank/DDBJ whole genome shotgun (WGS) entry which is preliminary data.</text>
</comment>
<dbReference type="InterPro" id="IPR016162">
    <property type="entry name" value="Ald_DH_N"/>
</dbReference>
<name>A0A3N5A6T7_9MICO</name>
<evidence type="ECO:0000256" key="2">
    <source>
        <dbReference type="ARBA" id="ARBA00023002"/>
    </source>
</evidence>
<dbReference type="Pfam" id="PF00171">
    <property type="entry name" value="Aldedh"/>
    <property type="match status" value="1"/>
</dbReference>
<dbReference type="PANTHER" id="PTHR43866:SF4">
    <property type="entry name" value="MALONATE-SEMIALDEHYDE DEHYDROGENASE"/>
    <property type="match status" value="1"/>
</dbReference>
<dbReference type="SUPFAM" id="SSF53720">
    <property type="entry name" value="ALDH-like"/>
    <property type="match status" value="1"/>
</dbReference>
<dbReference type="NCBIfam" id="TIGR01722">
    <property type="entry name" value="MMSDH"/>
    <property type="match status" value="1"/>
</dbReference>
<dbReference type="EMBL" id="RKRA01000001">
    <property type="protein sequence ID" value="RPF29115.1"/>
    <property type="molecule type" value="Genomic_DNA"/>
</dbReference>
<dbReference type="FunFam" id="3.40.309.10:FF:000002">
    <property type="entry name" value="Methylmalonate-semialdehyde dehydrogenase (Acylating)"/>
    <property type="match status" value="1"/>
</dbReference>
<evidence type="ECO:0000313" key="6">
    <source>
        <dbReference type="Proteomes" id="UP000280726"/>
    </source>
</evidence>
<accession>A0A3N5A6T7</accession>
<dbReference type="GO" id="GO:0004491">
    <property type="term" value="F:methylmalonate-semialdehyde dehydrogenase (acylating, NAD) activity"/>
    <property type="evidence" value="ECO:0007669"/>
    <property type="project" value="UniProtKB-EC"/>
</dbReference>
<dbReference type="OrthoDB" id="6882680at2"/>
<dbReference type="InterPro" id="IPR016161">
    <property type="entry name" value="Ald_DH/histidinol_DH"/>
</dbReference>
<feature type="domain" description="Aldehyde dehydrogenase" evidence="4">
    <location>
        <begin position="25"/>
        <end position="483"/>
    </location>
</feature>
<proteinExistence type="predicted"/>
<gene>
    <name evidence="5" type="ORF">EDD32_3675</name>
</gene>
<dbReference type="RefSeq" id="WP_123919834.1">
    <property type="nucleotide sequence ID" value="NZ_RKRA01000001.1"/>
</dbReference>
<dbReference type="InterPro" id="IPR015590">
    <property type="entry name" value="Aldehyde_DH_dom"/>
</dbReference>
<evidence type="ECO:0000256" key="1">
    <source>
        <dbReference type="ARBA" id="ARBA00013048"/>
    </source>
</evidence>
<dbReference type="CDD" id="cd07085">
    <property type="entry name" value="ALDH_F6_MMSDH"/>
    <property type="match status" value="1"/>
</dbReference>
<keyword evidence="6" id="KW-1185">Reference proteome</keyword>
<dbReference type="Gene3D" id="3.40.605.10">
    <property type="entry name" value="Aldehyde Dehydrogenase, Chain A, domain 1"/>
    <property type="match status" value="1"/>
</dbReference>
<dbReference type="Proteomes" id="UP000280726">
    <property type="component" value="Unassembled WGS sequence"/>
</dbReference>
<evidence type="ECO:0000259" key="4">
    <source>
        <dbReference type="Pfam" id="PF00171"/>
    </source>
</evidence>
<dbReference type="FunFam" id="3.40.605.10:FF:000003">
    <property type="entry name" value="Methylmalonate-semialdehyde dehydrogenase [acylating]"/>
    <property type="match status" value="1"/>
</dbReference>
<dbReference type="InterPro" id="IPR016163">
    <property type="entry name" value="Ald_DH_C"/>
</dbReference>
<dbReference type="EC" id="1.2.1.27" evidence="1"/>
<keyword evidence="3" id="KW-0520">NAD</keyword>
<dbReference type="GO" id="GO:0006210">
    <property type="term" value="P:thymine catabolic process"/>
    <property type="evidence" value="ECO:0007669"/>
    <property type="project" value="TreeGrafter"/>
</dbReference>
<organism evidence="5 6">
    <name type="scientific">Georgenia muralis</name>
    <dbReference type="NCBI Taxonomy" id="154117"/>
    <lineage>
        <taxon>Bacteria</taxon>
        <taxon>Bacillati</taxon>
        <taxon>Actinomycetota</taxon>
        <taxon>Actinomycetes</taxon>
        <taxon>Micrococcales</taxon>
        <taxon>Bogoriellaceae</taxon>
        <taxon>Georgenia</taxon>
    </lineage>
</organism>
<evidence type="ECO:0000313" key="5">
    <source>
        <dbReference type="EMBL" id="RPF29115.1"/>
    </source>
</evidence>
<dbReference type="Gene3D" id="3.40.309.10">
    <property type="entry name" value="Aldehyde Dehydrogenase, Chain A, domain 2"/>
    <property type="match status" value="1"/>
</dbReference>
<sequence>MTTTDERVETTIGHWIAGAEITTGRTQPVHDPATGEVIARLVLGDAGTVDEAVRAAAAAQEAWGRTSLARRTEVMFRFRELVVRHEDEVAEIISREHGKTVADARGEIARGRESVEFATALNQASKGEFSADASTGVDVHSLRQPLGVVAGITPFNFPVMVPMWMHPIAVAAGNAFILKPSERDPSASNLVARLYREAGLPDGVFQVVHGGRETVDAILDHPGIAAVSFVGSTAVARHVHTRGTTNGKRVQALGGANNHAVVMPDADIDGAAAQIAAGAFGSAGERCMAVPVAVAVGSSVEPLLEALAREARAITVGPGSDPATDMGPVITAEARDRVVDWTTEALEGGARAVVDGRGVTVPGHEGGYFVGPTVLADVAPTMRAYCEEVFGPLLVVMTAATLDEALELVNSSPYGNGAAIFTSSGEHARQFTREVQAGMVGVNVPIPTPVGYYSFGGWKDSLLGDHHAHGPEAVRFYTRAKVVTTRWPHRDAVSDASMSFPTHR</sequence>
<dbReference type="InterPro" id="IPR010061">
    <property type="entry name" value="MeMal-semiAld_DH"/>
</dbReference>